<dbReference type="AlphaFoldDB" id="A0A918DH40"/>
<dbReference type="InterPro" id="IPR029063">
    <property type="entry name" value="SAM-dependent_MTases_sf"/>
</dbReference>
<comment type="catalytic activity">
    <reaction evidence="6">
        <text>adenosine(37) in tRNA1(Val) + S-adenosyl-L-methionine = N(6)-methyladenosine(37) in tRNA1(Val) + S-adenosyl-L-homocysteine + H(+)</text>
        <dbReference type="Rhea" id="RHEA:43160"/>
        <dbReference type="Rhea" id="RHEA-COMP:10369"/>
        <dbReference type="Rhea" id="RHEA-COMP:10370"/>
        <dbReference type="ChEBI" id="CHEBI:15378"/>
        <dbReference type="ChEBI" id="CHEBI:57856"/>
        <dbReference type="ChEBI" id="CHEBI:59789"/>
        <dbReference type="ChEBI" id="CHEBI:74411"/>
        <dbReference type="ChEBI" id="CHEBI:74449"/>
        <dbReference type="EC" id="2.1.1.223"/>
    </reaction>
</comment>
<dbReference type="EC" id="2.1.1.223" evidence="6"/>
<gene>
    <name evidence="8" type="ORF">GCM10010982_02730</name>
</gene>
<feature type="domain" description="Methyltransferase small" evidence="7">
    <location>
        <begin position="28"/>
        <end position="123"/>
    </location>
</feature>
<evidence type="ECO:0000256" key="6">
    <source>
        <dbReference type="HAMAP-Rule" id="MF_01872"/>
    </source>
</evidence>
<evidence type="ECO:0000256" key="5">
    <source>
        <dbReference type="ARBA" id="ARBA00022694"/>
    </source>
</evidence>
<dbReference type="EMBL" id="BMLS01000001">
    <property type="protein sequence ID" value="GGO64107.1"/>
    <property type="molecule type" value="Genomic_DNA"/>
</dbReference>
<dbReference type="RefSeq" id="WP_188689171.1">
    <property type="nucleotide sequence ID" value="NZ_BMLS01000001.1"/>
</dbReference>
<comment type="function">
    <text evidence="6">Specifically methylates the adenine in position 37 of tRNA(1)(Val) (anticodon cmo5UAC).</text>
</comment>
<accession>A0A918DH40</accession>
<evidence type="ECO:0000259" key="7">
    <source>
        <dbReference type="Pfam" id="PF05175"/>
    </source>
</evidence>
<comment type="similarity">
    <text evidence="6">Belongs to the methyltransferase superfamily. tRNA (adenine-N(6)-)-methyltransferase family.</text>
</comment>
<dbReference type="Pfam" id="PF05175">
    <property type="entry name" value="MTS"/>
    <property type="match status" value="1"/>
</dbReference>
<dbReference type="GO" id="GO:0003676">
    <property type="term" value="F:nucleic acid binding"/>
    <property type="evidence" value="ECO:0007669"/>
    <property type="project" value="InterPro"/>
</dbReference>
<evidence type="ECO:0000256" key="1">
    <source>
        <dbReference type="ARBA" id="ARBA00022490"/>
    </source>
</evidence>
<evidence type="ECO:0000256" key="2">
    <source>
        <dbReference type="ARBA" id="ARBA00022603"/>
    </source>
</evidence>
<dbReference type="PANTHER" id="PTHR47739:SF1">
    <property type="entry name" value="TRNA1(VAL) (ADENINE(37)-N6)-METHYLTRANSFERASE"/>
    <property type="match status" value="1"/>
</dbReference>
<sequence>MAKGQGGFAFKQFFIGHAQCAMKVGTDSILLGSWVNVLQATNILDIGTGSGLLAIMMAQKSAVDSRILGIDIDSSAIAQAWENGLRCPWPEKLSFDCVALQAIDVHQQYDLIISNPPYFPHGQQFDVQRQQARHTGELSHPQLIESVCSGLSRHGRFAFVLPTEPAFALIDMAEARGLHLQRQLWVKSRQDKAPTRVLAELGYQQTSQVDTQHLSIYDLHNHYTDAYKHLCRDFYLKF</sequence>
<organism evidence="8 9">
    <name type="scientific">Bowmanella pacifica</name>
    <dbReference type="NCBI Taxonomy" id="502051"/>
    <lineage>
        <taxon>Bacteria</taxon>
        <taxon>Pseudomonadati</taxon>
        <taxon>Pseudomonadota</taxon>
        <taxon>Gammaproteobacteria</taxon>
        <taxon>Alteromonadales</taxon>
        <taxon>Alteromonadaceae</taxon>
        <taxon>Bowmanella</taxon>
    </lineage>
</organism>
<dbReference type="CDD" id="cd02440">
    <property type="entry name" value="AdoMet_MTases"/>
    <property type="match status" value="1"/>
</dbReference>
<dbReference type="InterPro" id="IPR007848">
    <property type="entry name" value="Small_mtfrase_dom"/>
</dbReference>
<reference evidence="8" key="1">
    <citation type="journal article" date="2014" name="Int. J. Syst. Evol. Microbiol.">
        <title>Complete genome sequence of Corynebacterium casei LMG S-19264T (=DSM 44701T), isolated from a smear-ripened cheese.</title>
        <authorList>
            <consortium name="US DOE Joint Genome Institute (JGI-PGF)"/>
            <person name="Walter F."/>
            <person name="Albersmeier A."/>
            <person name="Kalinowski J."/>
            <person name="Ruckert C."/>
        </authorList>
    </citation>
    <scope>NUCLEOTIDE SEQUENCE</scope>
    <source>
        <strain evidence="8">CGMCC 1.7086</strain>
    </source>
</reference>
<proteinExistence type="inferred from homology"/>
<evidence type="ECO:0000256" key="3">
    <source>
        <dbReference type="ARBA" id="ARBA00022679"/>
    </source>
</evidence>
<dbReference type="GO" id="GO:0005737">
    <property type="term" value="C:cytoplasm"/>
    <property type="evidence" value="ECO:0007669"/>
    <property type="project" value="UniProtKB-SubCell"/>
</dbReference>
<dbReference type="Proteomes" id="UP000606935">
    <property type="component" value="Unassembled WGS sequence"/>
</dbReference>
<dbReference type="InterPro" id="IPR022882">
    <property type="entry name" value="tRNA_adenine-N6_MeTrfase"/>
</dbReference>
<keyword evidence="9" id="KW-1185">Reference proteome</keyword>
<dbReference type="Gene3D" id="3.40.50.150">
    <property type="entry name" value="Vaccinia Virus protein VP39"/>
    <property type="match status" value="1"/>
</dbReference>
<protein>
    <recommendedName>
        <fullName evidence="6">tRNA1(Val) (adenine(37)-N6)-methyltransferase</fullName>
        <ecNumber evidence="6">2.1.1.223</ecNumber>
    </recommendedName>
    <alternativeName>
        <fullName evidence="6">tRNA m6A37 methyltransferase</fullName>
    </alternativeName>
</protein>
<comment type="caution">
    <text evidence="8">The sequence shown here is derived from an EMBL/GenBank/DDBJ whole genome shotgun (WGS) entry which is preliminary data.</text>
</comment>
<dbReference type="GO" id="GO:0016430">
    <property type="term" value="F:tRNA (adenine-N6)-methyltransferase activity"/>
    <property type="evidence" value="ECO:0007669"/>
    <property type="project" value="UniProtKB-UniRule"/>
</dbReference>
<keyword evidence="3 6" id="KW-0808">Transferase</keyword>
<dbReference type="GO" id="GO:0008033">
    <property type="term" value="P:tRNA processing"/>
    <property type="evidence" value="ECO:0007669"/>
    <property type="project" value="UniProtKB-UniRule"/>
</dbReference>
<evidence type="ECO:0000313" key="8">
    <source>
        <dbReference type="EMBL" id="GGO64107.1"/>
    </source>
</evidence>
<dbReference type="GO" id="GO:0032259">
    <property type="term" value="P:methylation"/>
    <property type="evidence" value="ECO:0007669"/>
    <property type="project" value="UniProtKB-KW"/>
</dbReference>
<dbReference type="InterPro" id="IPR050210">
    <property type="entry name" value="tRNA_Adenine-N(6)_MTase"/>
</dbReference>
<keyword evidence="2 6" id="KW-0489">Methyltransferase</keyword>
<name>A0A918DH40_9ALTE</name>
<keyword evidence="4 6" id="KW-0949">S-adenosyl-L-methionine</keyword>
<evidence type="ECO:0000256" key="4">
    <source>
        <dbReference type="ARBA" id="ARBA00022691"/>
    </source>
</evidence>
<dbReference type="InterPro" id="IPR002052">
    <property type="entry name" value="DNA_methylase_N6_adenine_CS"/>
</dbReference>
<dbReference type="PANTHER" id="PTHR47739">
    <property type="entry name" value="TRNA1(VAL) (ADENINE(37)-N6)-METHYLTRANSFERASE"/>
    <property type="match status" value="1"/>
</dbReference>
<dbReference type="PROSITE" id="PS00092">
    <property type="entry name" value="N6_MTASE"/>
    <property type="match status" value="1"/>
</dbReference>
<dbReference type="PRINTS" id="PR00507">
    <property type="entry name" value="N12N6MTFRASE"/>
</dbReference>
<dbReference type="HAMAP" id="MF_01872">
    <property type="entry name" value="tRNA_methyltr_YfiC"/>
    <property type="match status" value="1"/>
</dbReference>
<keyword evidence="1 6" id="KW-0963">Cytoplasm</keyword>
<dbReference type="SUPFAM" id="SSF53335">
    <property type="entry name" value="S-adenosyl-L-methionine-dependent methyltransferases"/>
    <property type="match status" value="1"/>
</dbReference>
<keyword evidence="5 6" id="KW-0819">tRNA processing</keyword>
<evidence type="ECO:0000313" key="9">
    <source>
        <dbReference type="Proteomes" id="UP000606935"/>
    </source>
</evidence>
<reference evidence="8" key="2">
    <citation type="submission" date="2020-09" db="EMBL/GenBank/DDBJ databases">
        <authorList>
            <person name="Sun Q."/>
            <person name="Zhou Y."/>
        </authorList>
    </citation>
    <scope>NUCLEOTIDE SEQUENCE</scope>
    <source>
        <strain evidence="8">CGMCC 1.7086</strain>
    </source>
</reference>
<comment type="subcellular location">
    <subcellularLocation>
        <location evidence="6">Cytoplasm</location>
    </subcellularLocation>
</comment>